<sequence length="88" mass="9723">MDEVEVESLEAMGTFLSCLHETNSLLGTLNKQVLALSQELATAERNLSALSIPFRSTMYEIAMRKDAANKNDQPSFITNSPRFPEATS</sequence>
<dbReference type="GeneID" id="20812395"/>
<proteinExistence type="predicted"/>
<evidence type="ECO:0000313" key="1">
    <source>
        <dbReference type="EMBL" id="ETV75187.1"/>
    </source>
</evidence>
<gene>
    <name evidence="1" type="ORF">H257_10399</name>
</gene>
<organism evidence="1">
    <name type="scientific">Aphanomyces astaci</name>
    <name type="common">Crayfish plague agent</name>
    <dbReference type="NCBI Taxonomy" id="112090"/>
    <lineage>
        <taxon>Eukaryota</taxon>
        <taxon>Sar</taxon>
        <taxon>Stramenopiles</taxon>
        <taxon>Oomycota</taxon>
        <taxon>Saprolegniomycetes</taxon>
        <taxon>Saprolegniales</taxon>
        <taxon>Verrucalvaceae</taxon>
        <taxon>Aphanomyces</taxon>
    </lineage>
</organism>
<reference evidence="1" key="1">
    <citation type="submission" date="2013-12" db="EMBL/GenBank/DDBJ databases">
        <title>The Genome Sequence of Aphanomyces astaci APO3.</title>
        <authorList>
            <consortium name="The Broad Institute Genomics Platform"/>
            <person name="Russ C."/>
            <person name="Tyler B."/>
            <person name="van West P."/>
            <person name="Dieguez-Uribeondo J."/>
            <person name="Young S.K."/>
            <person name="Zeng Q."/>
            <person name="Gargeya S."/>
            <person name="Fitzgerald M."/>
            <person name="Abouelleil A."/>
            <person name="Alvarado L."/>
            <person name="Chapman S.B."/>
            <person name="Gainer-Dewar J."/>
            <person name="Goldberg J."/>
            <person name="Griggs A."/>
            <person name="Gujja S."/>
            <person name="Hansen M."/>
            <person name="Howarth C."/>
            <person name="Imamovic A."/>
            <person name="Ireland A."/>
            <person name="Larimer J."/>
            <person name="McCowan C."/>
            <person name="Murphy C."/>
            <person name="Pearson M."/>
            <person name="Poon T.W."/>
            <person name="Priest M."/>
            <person name="Roberts A."/>
            <person name="Saif S."/>
            <person name="Shea T."/>
            <person name="Sykes S."/>
            <person name="Wortman J."/>
            <person name="Nusbaum C."/>
            <person name="Birren B."/>
        </authorList>
    </citation>
    <scope>NUCLEOTIDE SEQUENCE [LARGE SCALE GENOMIC DNA]</scope>
    <source>
        <strain evidence="1">APO3</strain>
    </source>
</reference>
<dbReference type="OrthoDB" id="74134at2759"/>
<dbReference type="EMBL" id="KI913141">
    <property type="protein sequence ID" value="ETV75187.1"/>
    <property type="molecule type" value="Genomic_DNA"/>
</dbReference>
<dbReference type="AlphaFoldDB" id="W4G643"/>
<accession>W4G643</accession>
<name>W4G643_APHAT</name>
<dbReference type="VEuPathDB" id="FungiDB:H257_10399"/>
<protein>
    <submittedName>
        <fullName evidence="1">Uncharacterized protein</fullName>
    </submittedName>
</protein>
<dbReference type="RefSeq" id="XP_009835235.1">
    <property type="nucleotide sequence ID" value="XM_009836933.1"/>
</dbReference>